<dbReference type="Pfam" id="PF02423">
    <property type="entry name" value="OCD_Mu_crystall"/>
    <property type="match status" value="1"/>
</dbReference>
<dbReference type="GO" id="GO:0016491">
    <property type="term" value="F:oxidoreductase activity"/>
    <property type="evidence" value="ECO:0007669"/>
    <property type="project" value="UniProtKB-KW"/>
</dbReference>
<keyword evidence="1" id="KW-0560">Oxidoreductase</keyword>
<dbReference type="InterPro" id="IPR003462">
    <property type="entry name" value="ODC_Mu_crystall"/>
</dbReference>
<comment type="caution">
    <text evidence="1">The sequence shown here is derived from an EMBL/GenBank/DDBJ whole genome shotgun (WGS) entry which is preliminary data.</text>
</comment>
<name>A0A916K6J9_9BACL</name>
<dbReference type="EC" id="1.5.1.51" evidence="1"/>
<evidence type="ECO:0000313" key="1">
    <source>
        <dbReference type="EMBL" id="CAG7635937.1"/>
    </source>
</evidence>
<dbReference type="PANTHER" id="PTHR13812:SF19">
    <property type="entry name" value="KETIMINE REDUCTASE MU-CRYSTALLIN"/>
    <property type="match status" value="1"/>
</dbReference>
<evidence type="ECO:0000313" key="2">
    <source>
        <dbReference type="Proteomes" id="UP000693672"/>
    </source>
</evidence>
<dbReference type="Proteomes" id="UP000693672">
    <property type="component" value="Unassembled WGS sequence"/>
</dbReference>
<dbReference type="RefSeq" id="WP_218093457.1">
    <property type="nucleotide sequence ID" value="NZ_CAJVAS010000016.1"/>
</dbReference>
<dbReference type="EMBL" id="CAJVAS010000016">
    <property type="protein sequence ID" value="CAG7635937.1"/>
    <property type="molecule type" value="Genomic_DNA"/>
</dbReference>
<dbReference type="PIRSF" id="PIRSF001439">
    <property type="entry name" value="CryM"/>
    <property type="match status" value="1"/>
</dbReference>
<organism evidence="1 2">
    <name type="scientific">Paenibacillus solanacearum</name>
    <dbReference type="NCBI Taxonomy" id="2048548"/>
    <lineage>
        <taxon>Bacteria</taxon>
        <taxon>Bacillati</taxon>
        <taxon>Bacillota</taxon>
        <taxon>Bacilli</taxon>
        <taxon>Bacillales</taxon>
        <taxon>Paenibacillaceae</taxon>
        <taxon>Paenibacillus</taxon>
    </lineage>
</organism>
<dbReference type="AlphaFoldDB" id="A0A916K6J9"/>
<dbReference type="GO" id="GO:0005737">
    <property type="term" value="C:cytoplasm"/>
    <property type="evidence" value="ECO:0007669"/>
    <property type="project" value="TreeGrafter"/>
</dbReference>
<protein>
    <submittedName>
        <fullName evidence="1">N-((2S)-2-amino-2-carboxyethyl)-L-glutamate dehydrogenase</fullName>
        <ecNumber evidence="1">1.5.1.51</ecNumber>
    </submittedName>
</protein>
<sequence>MIYLHDGHIRDIGIDWHGLTAIVEEIVAIKDGGDCVHPLKPYLRFGEPVNRIIAMPAYVGGSIQMAGIKWVASFPNNHLHGLPRAHNMIILNDPQTGAPVAMIHSGLLNGLRTAAVSGLMLKAYMAARRPAKLRVGIVGWGPIGRLHLDMCIRLLGGKLERITLYDVRGIDPDTVPEPVRGITDIADDWRAAYRSSDVFATCTVSDQRYIDEAPADGMLLLNISLRDYMPASVSNVNAVVVDDWTEVCRENTDIEQLHCSFGLKESDVITLSDVAGRGALASLDKRETVFFNPMGLAVFDIGVAAWYWREALRTGTGIAMEQAPQQ</sequence>
<dbReference type="PANTHER" id="PTHR13812">
    <property type="entry name" value="KETIMINE REDUCTASE MU-CRYSTALLIN"/>
    <property type="match status" value="1"/>
</dbReference>
<accession>A0A916K6J9</accession>
<keyword evidence="2" id="KW-1185">Reference proteome</keyword>
<gene>
    <name evidence="1" type="primary">sbnB</name>
    <name evidence="1" type="ORF">PAESOLCIP111_03721</name>
</gene>
<proteinExistence type="predicted"/>
<reference evidence="1" key="1">
    <citation type="submission" date="2021-06" db="EMBL/GenBank/DDBJ databases">
        <authorList>
            <person name="Criscuolo A."/>
        </authorList>
    </citation>
    <scope>NUCLEOTIDE SEQUENCE</scope>
    <source>
        <strain evidence="1">CIP111600</strain>
    </source>
</reference>